<dbReference type="GO" id="GO:0004222">
    <property type="term" value="F:metalloendopeptidase activity"/>
    <property type="evidence" value="ECO:0007669"/>
    <property type="project" value="TreeGrafter"/>
</dbReference>
<keyword evidence="4" id="KW-0449">Lipoprotein</keyword>
<dbReference type="Gene3D" id="2.70.70.10">
    <property type="entry name" value="Glucose Permease (Domain IIA)"/>
    <property type="match status" value="1"/>
</dbReference>
<accession>A0A1H8APW5</accession>
<dbReference type="STRING" id="43775.SAMN04489760_13924"/>
<dbReference type="CDD" id="cd12797">
    <property type="entry name" value="M23_peptidase"/>
    <property type="match status" value="1"/>
</dbReference>
<dbReference type="SMART" id="SM00257">
    <property type="entry name" value="LysM"/>
    <property type="match status" value="1"/>
</dbReference>
<keyword evidence="2" id="KW-1133">Transmembrane helix</keyword>
<reference evidence="4 5" key="1">
    <citation type="submission" date="2016-10" db="EMBL/GenBank/DDBJ databases">
        <authorList>
            <person name="de Groot N.N."/>
        </authorList>
    </citation>
    <scope>NUCLEOTIDE SEQUENCE [LARGE SCALE GENOMIC DNA]</scope>
    <source>
        <strain evidence="4 5">DSM 8423</strain>
    </source>
</reference>
<feature type="compositionally biased region" description="Pro residues" evidence="1">
    <location>
        <begin position="187"/>
        <end position="197"/>
    </location>
</feature>
<dbReference type="InterPro" id="IPR036779">
    <property type="entry name" value="LysM_dom_sf"/>
</dbReference>
<dbReference type="CDD" id="cd00118">
    <property type="entry name" value="LysM"/>
    <property type="match status" value="1"/>
</dbReference>
<feature type="domain" description="LysM" evidence="3">
    <location>
        <begin position="46"/>
        <end position="90"/>
    </location>
</feature>
<protein>
    <submittedName>
        <fullName evidence="4">Lipoprotein NlpD</fullName>
    </submittedName>
</protein>
<dbReference type="PROSITE" id="PS51782">
    <property type="entry name" value="LYSM"/>
    <property type="match status" value="1"/>
</dbReference>
<dbReference type="EMBL" id="FOBS01000039">
    <property type="protein sequence ID" value="SEM72772.1"/>
    <property type="molecule type" value="Genomic_DNA"/>
</dbReference>
<evidence type="ECO:0000313" key="5">
    <source>
        <dbReference type="Proteomes" id="UP000198744"/>
    </source>
</evidence>
<dbReference type="SUPFAM" id="SSF51261">
    <property type="entry name" value="Duplicated hybrid motif"/>
    <property type="match status" value="1"/>
</dbReference>
<evidence type="ECO:0000256" key="1">
    <source>
        <dbReference type="SAM" id="MobiDB-lite"/>
    </source>
</evidence>
<keyword evidence="2" id="KW-0472">Membrane</keyword>
<feature type="transmembrane region" description="Helical" evidence="2">
    <location>
        <begin position="20"/>
        <end position="38"/>
    </location>
</feature>
<dbReference type="AlphaFoldDB" id="A0A1H8APW5"/>
<dbReference type="InterPro" id="IPR016047">
    <property type="entry name" value="M23ase_b-sheet_dom"/>
</dbReference>
<dbReference type="Proteomes" id="UP000198744">
    <property type="component" value="Unassembled WGS sequence"/>
</dbReference>
<dbReference type="PANTHER" id="PTHR21666:SF270">
    <property type="entry name" value="MUREIN HYDROLASE ACTIVATOR ENVC"/>
    <property type="match status" value="1"/>
</dbReference>
<proteinExistence type="predicted"/>
<keyword evidence="5" id="KW-1185">Reference proteome</keyword>
<feature type="region of interest" description="Disordered" evidence="1">
    <location>
        <begin position="107"/>
        <end position="217"/>
    </location>
</feature>
<dbReference type="InterPro" id="IPR018392">
    <property type="entry name" value="LysM"/>
</dbReference>
<dbReference type="Gene3D" id="3.10.350.10">
    <property type="entry name" value="LysM domain"/>
    <property type="match status" value="1"/>
</dbReference>
<sequence>MYSRNEEPTLSRLTLSKKHFLFLFLLIIPFIFSTSYGFKSGKPKGVYHRVKKGETLFSIARAYSVHVQDLAEVNNVENPNQVVVDQVLFIPDANEVVEDVMLQMRTQASASGRKKPTGGETPITRIPPGREAPSPAKQASKPESSPPSGVSLPKTSTPSPGSATGEVPEKQKEEATPTKREDLPVKESPPAPSPAPPRNSTGPLNKKEELPTEATGKLQFDKKRFAWPVKGRVISRFGIQPNKMYHNWISISAKDMTPVVAAASGTVIFSSELKDYGETIIIKHADNFATVYTHLKVRKVHLDDTVKKGEPIALVGKIGQEDKIYLNFEVRHQNRARNPLFFLP</sequence>
<evidence type="ECO:0000259" key="3">
    <source>
        <dbReference type="PROSITE" id="PS51782"/>
    </source>
</evidence>
<keyword evidence="2" id="KW-0812">Transmembrane</keyword>
<dbReference type="InterPro" id="IPR011055">
    <property type="entry name" value="Dup_hybrid_motif"/>
</dbReference>
<dbReference type="Pfam" id="PF01551">
    <property type="entry name" value="Peptidase_M23"/>
    <property type="match status" value="1"/>
</dbReference>
<dbReference type="SUPFAM" id="SSF54106">
    <property type="entry name" value="LysM domain"/>
    <property type="match status" value="1"/>
</dbReference>
<dbReference type="PANTHER" id="PTHR21666">
    <property type="entry name" value="PEPTIDASE-RELATED"/>
    <property type="match status" value="1"/>
</dbReference>
<name>A0A1H8APW5_9BACT</name>
<organism evidence="4 5">
    <name type="scientific">Syntrophus gentianae</name>
    <dbReference type="NCBI Taxonomy" id="43775"/>
    <lineage>
        <taxon>Bacteria</taxon>
        <taxon>Pseudomonadati</taxon>
        <taxon>Thermodesulfobacteriota</taxon>
        <taxon>Syntrophia</taxon>
        <taxon>Syntrophales</taxon>
        <taxon>Syntrophaceae</taxon>
        <taxon>Syntrophus</taxon>
    </lineage>
</organism>
<feature type="compositionally biased region" description="Basic and acidic residues" evidence="1">
    <location>
        <begin position="167"/>
        <end position="185"/>
    </location>
</feature>
<dbReference type="Pfam" id="PF01476">
    <property type="entry name" value="LysM"/>
    <property type="match status" value="1"/>
</dbReference>
<evidence type="ECO:0000313" key="4">
    <source>
        <dbReference type="EMBL" id="SEM72772.1"/>
    </source>
</evidence>
<feature type="compositionally biased region" description="Polar residues" evidence="1">
    <location>
        <begin position="141"/>
        <end position="162"/>
    </location>
</feature>
<dbReference type="InterPro" id="IPR050570">
    <property type="entry name" value="Cell_wall_metabolism_enzyme"/>
</dbReference>
<evidence type="ECO:0000256" key="2">
    <source>
        <dbReference type="SAM" id="Phobius"/>
    </source>
</evidence>
<gene>
    <name evidence="4" type="ORF">SAMN04489760_13924</name>
</gene>